<evidence type="ECO:0000256" key="1">
    <source>
        <dbReference type="SAM" id="Phobius"/>
    </source>
</evidence>
<dbReference type="AlphaFoldDB" id="A0AAN9KJB0"/>
<gene>
    <name evidence="2" type="ORF">RJT34_01339</name>
</gene>
<protein>
    <submittedName>
        <fullName evidence="2">Uncharacterized protein</fullName>
    </submittedName>
</protein>
<dbReference type="EMBL" id="JAYKXN010000001">
    <property type="protein sequence ID" value="KAK7317263.1"/>
    <property type="molecule type" value="Genomic_DNA"/>
</dbReference>
<proteinExistence type="predicted"/>
<sequence length="116" mass="13475">MIPIVIWVQDISSRVRSLGHEIVWCPNINGFFFPIKCRVNIYPIFLGFINYIRFLYLASPESHFLFPNRHNQQKTVVIMKLFLLSSNPGDGRDWVGLGCGFPFSASFWLATLMLYE</sequence>
<feature type="transmembrane region" description="Helical" evidence="1">
    <location>
        <begin position="39"/>
        <end position="58"/>
    </location>
</feature>
<feature type="transmembrane region" description="Helical" evidence="1">
    <location>
        <begin position="94"/>
        <end position="115"/>
    </location>
</feature>
<keyword evidence="1" id="KW-1133">Transmembrane helix</keyword>
<comment type="caution">
    <text evidence="2">The sequence shown here is derived from an EMBL/GenBank/DDBJ whole genome shotgun (WGS) entry which is preliminary data.</text>
</comment>
<reference evidence="2 3" key="1">
    <citation type="submission" date="2024-01" db="EMBL/GenBank/DDBJ databases">
        <title>The genomes of 5 underutilized Papilionoideae crops provide insights into root nodulation and disease resistance.</title>
        <authorList>
            <person name="Yuan L."/>
        </authorList>
    </citation>
    <scope>NUCLEOTIDE SEQUENCE [LARGE SCALE GENOMIC DNA]</scope>
    <source>
        <strain evidence="2">LY-2023</strain>
        <tissue evidence="2">Leaf</tissue>
    </source>
</reference>
<evidence type="ECO:0000313" key="2">
    <source>
        <dbReference type="EMBL" id="KAK7317263.1"/>
    </source>
</evidence>
<accession>A0AAN9KJB0</accession>
<evidence type="ECO:0000313" key="3">
    <source>
        <dbReference type="Proteomes" id="UP001359559"/>
    </source>
</evidence>
<dbReference type="Proteomes" id="UP001359559">
    <property type="component" value="Unassembled WGS sequence"/>
</dbReference>
<organism evidence="2 3">
    <name type="scientific">Clitoria ternatea</name>
    <name type="common">Butterfly pea</name>
    <dbReference type="NCBI Taxonomy" id="43366"/>
    <lineage>
        <taxon>Eukaryota</taxon>
        <taxon>Viridiplantae</taxon>
        <taxon>Streptophyta</taxon>
        <taxon>Embryophyta</taxon>
        <taxon>Tracheophyta</taxon>
        <taxon>Spermatophyta</taxon>
        <taxon>Magnoliopsida</taxon>
        <taxon>eudicotyledons</taxon>
        <taxon>Gunneridae</taxon>
        <taxon>Pentapetalae</taxon>
        <taxon>rosids</taxon>
        <taxon>fabids</taxon>
        <taxon>Fabales</taxon>
        <taxon>Fabaceae</taxon>
        <taxon>Papilionoideae</taxon>
        <taxon>50 kb inversion clade</taxon>
        <taxon>NPAAA clade</taxon>
        <taxon>indigoferoid/millettioid clade</taxon>
        <taxon>Phaseoleae</taxon>
        <taxon>Clitoria</taxon>
    </lineage>
</organism>
<keyword evidence="1" id="KW-0472">Membrane</keyword>
<name>A0AAN9KJB0_CLITE</name>
<keyword evidence="1" id="KW-0812">Transmembrane</keyword>
<keyword evidence="3" id="KW-1185">Reference proteome</keyword>